<dbReference type="PANTHER" id="PTHR22870:SF445">
    <property type="match status" value="1"/>
</dbReference>
<dbReference type="PROSITE" id="PS50012">
    <property type="entry name" value="RCC1_3"/>
    <property type="match status" value="2"/>
</dbReference>
<keyword evidence="2" id="KW-1133">Transmembrane helix</keyword>
<evidence type="ECO:0000256" key="1">
    <source>
        <dbReference type="ARBA" id="ARBA00022737"/>
    </source>
</evidence>
<gene>
    <name evidence="4" type="ORF">JFN93_07720</name>
</gene>
<sequence>MRMINQRSGLRQLAHTFIIILLMVPGIANGANLTNVVGGWFTDPFFGLKDDGTVWQYNYWMAPTNIRPDFQVEGAVNVVDLSQSMSETLFLKADGTLWGLGGNSTCNLFDNSGSNGYTASVVTSPIQLTDFSNIKSINAGVDNTIIVKSDGTIWGKGRNANGELGDGTQLTRCAPVKALGFGNAKAVSSKGGHVLALNNDGAVWAWGYNGHGQLGNGTFNNNNIPEQVQGLSGITAIATSEFNSVALKNDGSVWVWGGYDEIKTPYKLSGLNGITEIAAGDGYVIALKSDGTVWMAGSFSSTWGSFTPITVVKQVSGISNVLHIGSGYQEIAAVKSDGTFWYWGYYHSSTPSQYADTVFEIDFTGNGSGTVSASGGYAFSTNSTMLFPQNTNVILKSNPTSGSTLTSWTGCDYVNGDQCTVGMNAAKKVNAQFDIQTFTMVTSSSGNGTINPTSRAVNYNDSFSFTITPNTGYTIDKLYDNGVDVSSMVWIDKSNFGYSLSHVTSNHTLQVSFKQGVIPAVPALSIPILILLASVLSVSLYWQTKR</sequence>
<reference evidence="4" key="1">
    <citation type="submission" date="2020-12" db="EMBL/GenBank/DDBJ databases">
        <title>Geomonas sp. Red875, isolated from river sediment.</title>
        <authorList>
            <person name="Xu Z."/>
            <person name="Zhang Z."/>
            <person name="Masuda Y."/>
            <person name="Itoh H."/>
            <person name="Senoo K."/>
        </authorList>
    </citation>
    <scope>NUCLEOTIDE SEQUENCE</scope>
    <source>
        <strain evidence="4">Red875</strain>
    </source>
</reference>
<dbReference type="AlphaFoldDB" id="A0A8J7JJ81"/>
<dbReference type="Gene3D" id="2.130.10.30">
    <property type="entry name" value="Regulator of chromosome condensation 1/beta-lactamase-inhibitor protein II"/>
    <property type="match status" value="2"/>
</dbReference>
<dbReference type="Pfam" id="PF13540">
    <property type="entry name" value="RCC1_2"/>
    <property type="match status" value="1"/>
</dbReference>
<keyword evidence="2" id="KW-0472">Membrane</keyword>
<evidence type="ECO:0000313" key="4">
    <source>
        <dbReference type="EMBL" id="MBJ6724590.1"/>
    </source>
</evidence>
<evidence type="ECO:0000313" key="5">
    <source>
        <dbReference type="Proteomes" id="UP000636888"/>
    </source>
</evidence>
<feature type="transmembrane region" description="Helical" evidence="2">
    <location>
        <begin position="520"/>
        <end position="542"/>
    </location>
</feature>
<dbReference type="InterPro" id="IPR051210">
    <property type="entry name" value="Ub_ligase/GEF_domain"/>
</dbReference>
<name>A0A8J7JJ81_9BACT</name>
<dbReference type="Proteomes" id="UP000636888">
    <property type="component" value="Unassembled WGS sequence"/>
</dbReference>
<dbReference type="PANTHER" id="PTHR22870">
    <property type="entry name" value="REGULATOR OF CHROMOSOME CONDENSATION"/>
    <property type="match status" value="1"/>
</dbReference>
<dbReference type="Pfam" id="PF18998">
    <property type="entry name" value="Flg_new_2"/>
    <property type="match status" value="2"/>
</dbReference>
<feature type="domain" description="Bacterial repeat" evidence="3">
    <location>
        <begin position="442"/>
        <end position="514"/>
    </location>
</feature>
<evidence type="ECO:0000256" key="2">
    <source>
        <dbReference type="SAM" id="Phobius"/>
    </source>
</evidence>
<keyword evidence="1" id="KW-0677">Repeat</keyword>
<dbReference type="RefSeq" id="WP_199383429.1">
    <property type="nucleotide sequence ID" value="NZ_JAEMHM010000005.1"/>
</dbReference>
<comment type="caution">
    <text evidence="4">The sequence shown here is derived from an EMBL/GenBank/DDBJ whole genome shotgun (WGS) entry which is preliminary data.</text>
</comment>
<dbReference type="EMBL" id="JAEMHM010000005">
    <property type="protein sequence ID" value="MBJ6724590.1"/>
    <property type="molecule type" value="Genomic_DNA"/>
</dbReference>
<protein>
    <recommendedName>
        <fullName evidence="3">Bacterial repeat domain-containing protein</fullName>
    </recommendedName>
</protein>
<proteinExistence type="predicted"/>
<dbReference type="Pfam" id="PF00415">
    <property type="entry name" value="RCC1"/>
    <property type="match status" value="1"/>
</dbReference>
<accession>A0A8J7JJ81</accession>
<feature type="domain" description="Bacterial repeat" evidence="3">
    <location>
        <begin position="363"/>
        <end position="434"/>
    </location>
</feature>
<dbReference type="InterPro" id="IPR044060">
    <property type="entry name" value="Bacterial_rp_domain"/>
</dbReference>
<evidence type="ECO:0000259" key="3">
    <source>
        <dbReference type="Pfam" id="PF18998"/>
    </source>
</evidence>
<organism evidence="4 5">
    <name type="scientific">Geomesophilobacter sediminis</name>
    <dbReference type="NCBI Taxonomy" id="2798584"/>
    <lineage>
        <taxon>Bacteria</taxon>
        <taxon>Pseudomonadati</taxon>
        <taxon>Thermodesulfobacteriota</taxon>
        <taxon>Desulfuromonadia</taxon>
        <taxon>Geobacterales</taxon>
        <taxon>Geobacteraceae</taxon>
        <taxon>Geomesophilobacter</taxon>
    </lineage>
</organism>
<dbReference type="InterPro" id="IPR009091">
    <property type="entry name" value="RCC1/BLIP-II"/>
</dbReference>
<keyword evidence="2" id="KW-0812">Transmembrane</keyword>
<dbReference type="InterPro" id="IPR000408">
    <property type="entry name" value="Reg_chr_condens"/>
</dbReference>
<keyword evidence="5" id="KW-1185">Reference proteome</keyword>
<dbReference type="SUPFAM" id="SSF50985">
    <property type="entry name" value="RCC1/BLIP-II"/>
    <property type="match status" value="1"/>
</dbReference>